<dbReference type="GO" id="GO:0004315">
    <property type="term" value="F:3-oxoacyl-[acyl-carrier-protein] synthase activity"/>
    <property type="evidence" value="ECO:0007669"/>
    <property type="project" value="UniProtKB-EC"/>
</dbReference>
<dbReference type="Gene3D" id="3.40.50.1820">
    <property type="entry name" value="alpha/beta hydrolase"/>
    <property type="match status" value="1"/>
</dbReference>
<keyword evidence="5" id="KW-0597">Phosphoprotein</keyword>
<evidence type="ECO:0000256" key="7">
    <source>
        <dbReference type="ARBA" id="ARBA00023054"/>
    </source>
</evidence>
<dbReference type="SUPFAM" id="SSF56801">
    <property type="entry name" value="Acetyl-CoA synthetase-like"/>
    <property type="match status" value="1"/>
</dbReference>
<dbReference type="FunFam" id="3.40.50.12780:FF:000012">
    <property type="entry name" value="Non-ribosomal peptide synthetase"/>
    <property type="match status" value="1"/>
</dbReference>
<dbReference type="SUPFAM" id="SSF52151">
    <property type="entry name" value="FabD/lysophospholipase-like"/>
    <property type="match status" value="1"/>
</dbReference>
<dbReference type="InterPro" id="IPR009081">
    <property type="entry name" value="PP-bd_ACP"/>
</dbReference>
<dbReference type="Gene3D" id="3.30.300.30">
    <property type="match status" value="1"/>
</dbReference>
<keyword evidence="7" id="KW-0175">Coiled coil</keyword>
<dbReference type="InterPro" id="IPR001031">
    <property type="entry name" value="Thioesterase"/>
</dbReference>
<dbReference type="Pfam" id="PF22621">
    <property type="entry name" value="CurL-like_PKS_C"/>
    <property type="match status" value="1"/>
</dbReference>
<evidence type="ECO:0000256" key="5">
    <source>
        <dbReference type="ARBA" id="ARBA00022553"/>
    </source>
</evidence>
<proteinExistence type="inferred from homology"/>
<keyword evidence="12" id="KW-0012">Acyltransferase</keyword>
<keyword evidence="3" id="KW-0596">Phosphopantetheine</keyword>
<feature type="domain" description="Carrier" evidence="10">
    <location>
        <begin position="1949"/>
        <end position="2024"/>
    </location>
</feature>
<protein>
    <submittedName>
        <fullName evidence="12">Beta-ketoacyl-acyl-carrier-protein synthase I</fullName>
        <ecNumber evidence="12">2.3.1.41</ecNumber>
    </submittedName>
</protein>
<dbReference type="Pfam" id="PF00975">
    <property type="entry name" value="Thioesterase"/>
    <property type="match status" value="1"/>
</dbReference>
<dbReference type="SUPFAM" id="SSF47336">
    <property type="entry name" value="ACP-like"/>
    <property type="match status" value="2"/>
</dbReference>
<dbReference type="InterPro" id="IPR020841">
    <property type="entry name" value="PKS_Beta-ketoAc_synthase_dom"/>
</dbReference>
<comment type="cofactor">
    <cofactor evidence="1">
        <name>pantetheine 4'-phosphate</name>
        <dbReference type="ChEBI" id="CHEBI:47942"/>
    </cofactor>
</comment>
<keyword evidence="4" id="KW-0963">Cytoplasm</keyword>
<evidence type="ECO:0000313" key="13">
    <source>
        <dbReference type="Proteomes" id="UP000269998"/>
    </source>
</evidence>
<dbReference type="InterPro" id="IPR001227">
    <property type="entry name" value="Ac_transferase_dom_sf"/>
</dbReference>
<dbReference type="Gene3D" id="3.40.366.10">
    <property type="entry name" value="Malonyl-Coenzyme A Acyl Carrier Protein, domain 2"/>
    <property type="match status" value="1"/>
</dbReference>
<dbReference type="InterPro" id="IPR018201">
    <property type="entry name" value="Ketoacyl_synth_AS"/>
</dbReference>
<dbReference type="Gene3D" id="3.40.47.10">
    <property type="match status" value="1"/>
</dbReference>
<dbReference type="NCBIfam" id="TIGR01733">
    <property type="entry name" value="AA-adenyl-dom"/>
    <property type="match status" value="1"/>
</dbReference>
<dbReference type="InterPro" id="IPR025110">
    <property type="entry name" value="AMP-bd_C"/>
</dbReference>
<dbReference type="GO" id="GO:0043041">
    <property type="term" value="P:amino acid activation for nonribosomal peptide biosynthetic process"/>
    <property type="evidence" value="ECO:0007669"/>
    <property type="project" value="UniProtKB-ARBA"/>
</dbReference>
<evidence type="ECO:0000256" key="4">
    <source>
        <dbReference type="ARBA" id="ARBA00022490"/>
    </source>
</evidence>
<evidence type="ECO:0000256" key="2">
    <source>
        <dbReference type="ARBA" id="ARBA00004496"/>
    </source>
</evidence>
<dbReference type="Pfam" id="PF02801">
    <property type="entry name" value="Ketoacyl-synt_C"/>
    <property type="match status" value="1"/>
</dbReference>
<evidence type="ECO:0000256" key="9">
    <source>
        <dbReference type="ARBA" id="ARBA00029443"/>
    </source>
</evidence>
<dbReference type="Gene3D" id="1.10.1200.10">
    <property type="entry name" value="ACP-like"/>
    <property type="match status" value="1"/>
</dbReference>
<dbReference type="Gene3D" id="3.30.559.30">
    <property type="entry name" value="Nonribosomal peptide synthetase, condensation domain"/>
    <property type="match status" value="1"/>
</dbReference>
<dbReference type="InterPro" id="IPR010071">
    <property type="entry name" value="AA_adenyl_dom"/>
</dbReference>
<dbReference type="InterPro" id="IPR000873">
    <property type="entry name" value="AMP-dep_synth/lig_dom"/>
</dbReference>
<dbReference type="Pfam" id="PF00501">
    <property type="entry name" value="AMP-binding"/>
    <property type="match status" value="1"/>
</dbReference>
<dbReference type="InterPro" id="IPR023213">
    <property type="entry name" value="CAT-like_dom_sf"/>
</dbReference>
<dbReference type="InterPro" id="IPR015083">
    <property type="entry name" value="NorB/c/GfsB-D-like_docking"/>
</dbReference>
<dbReference type="FunFam" id="3.40.50.980:FF:000001">
    <property type="entry name" value="Non-ribosomal peptide synthetase"/>
    <property type="match status" value="1"/>
</dbReference>
<keyword evidence="13" id="KW-1185">Reference proteome</keyword>
<gene>
    <name evidence="12" type="ORF">MB901379_02752</name>
</gene>
<dbReference type="SUPFAM" id="SSF53474">
    <property type="entry name" value="alpha/beta-Hydrolases"/>
    <property type="match status" value="1"/>
</dbReference>
<dbReference type="Proteomes" id="UP000269998">
    <property type="component" value="Chromosome"/>
</dbReference>
<dbReference type="SUPFAM" id="SSF53901">
    <property type="entry name" value="Thiolase-like"/>
    <property type="match status" value="1"/>
</dbReference>
<dbReference type="Pfam" id="PF13193">
    <property type="entry name" value="AMP-binding_C"/>
    <property type="match status" value="1"/>
</dbReference>
<dbReference type="InterPro" id="IPR020845">
    <property type="entry name" value="AMP-binding_CS"/>
</dbReference>
<dbReference type="EMBL" id="LR130759">
    <property type="protein sequence ID" value="VDM89183.1"/>
    <property type="molecule type" value="Genomic_DNA"/>
</dbReference>
<feature type="domain" description="Ketosynthase family 3 (KS3)" evidence="11">
    <location>
        <begin position="33"/>
        <end position="461"/>
    </location>
</feature>
<comment type="subcellular location">
    <subcellularLocation>
        <location evidence="2">Cytoplasm</location>
    </subcellularLocation>
</comment>
<dbReference type="FunFam" id="3.30.300.30:FF:000010">
    <property type="entry name" value="Enterobactin synthetase component F"/>
    <property type="match status" value="1"/>
</dbReference>
<dbReference type="GO" id="GO:0033068">
    <property type="term" value="P:macrolide biosynthetic process"/>
    <property type="evidence" value="ECO:0007669"/>
    <property type="project" value="UniProtKB-ARBA"/>
</dbReference>
<dbReference type="InterPro" id="IPR001242">
    <property type="entry name" value="Condensation_dom"/>
</dbReference>
<name>A0A3S4CWK7_9MYCO</name>
<dbReference type="InterPro" id="IPR042099">
    <property type="entry name" value="ANL_N_sf"/>
</dbReference>
<dbReference type="InterPro" id="IPR029058">
    <property type="entry name" value="AB_hydrolase_fold"/>
</dbReference>
<dbReference type="SUPFAM" id="SSF52777">
    <property type="entry name" value="CoA-dependent acyltransferases"/>
    <property type="match status" value="2"/>
</dbReference>
<dbReference type="InterPro" id="IPR020806">
    <property type="entry name" value="PKS_PP-bd"/>
</dbReference>
<dbReference type="PROSITE" id="PS50075">
    <property type="entry name" value="CARRIER"/>
    <property type="match status" value="2"/>
</dbReference>
<dbReference type="UniPathway" id="UPA00011"/>
<dbReference type="InterPro" id="IPR006162">
    <property type="entry name" value="Ppantetheine_attach_site"/>
</dbReference>
<dbReference type="EC" id="2.3.1.41" evidence="12"/>
<organism evidence="12 13">
    <name type="scientific">Mycobacterium basiliense</name>
    <dbReference type="NCBI Taxonomy" id="2094119"/>
    <lineage>
        <taxon>Bacteria</taxon>
        <taxon>Bacillati</taxon>
        <taxon>Actinomycetota</taxon>
        <taxon>Actinomycetes</taxon>
        <taxon>Mycobacteriales</taxon>
        <taxon>Mycobacteriaceae</taxon>
        <taxon>Mycobacterium</taxon>
    </lineage>
</organism>
<accession>A0A3S4CWK7</accession>
<dbReference type="GO" id="GO:0005829">
    <property type="term" value="C:cytosol"/>
    <property type="evidence" value="ECO:0007669"/>
    <property type="project" value="TreeGrafter"/>
</dbReference>
<dbReference type="InterPro" id="IPR014031">
    <property type="entry name" value="Ketoacyl_synth_C"/>
</dbReference>
<dbReference type="GO" id="GO:0006633">
    <property type="term" value="P:fatty acid biosynthetic process"/>
    <property type="evidence" value="ECO:0007669"/>
    <property type="project" value="InterPro"/>
</dbReference>
<dbReference type="SMART" id="SM00827">
    <property type="entry name" value="PKS_AT"/>
    <property type="match status" value="1"/>
</dbReference>
<dbReference type="SMART" id="SM00823">
    <property type="entry name" value="PKS_PP"/>
    <property type="match status" value="2"/>
</dbReference>
<dbReference type="InterPro" id="IPR016035">
    <property type="entry name" value="Acyl_Trfase/lysoPLipase"/>
</dbReference>
<reference evidence="13" key="1">
    <citation type="submission" date="2018-02" db="EMBL/GenBank/DDBJ databases">
        <authorList>
            <person name="Seth-Smith MB H."/>
            <person name="Seth-Smith H."/>
        </authorList>
    </citation>
    <scope>NUCLEOTIDE SEQUENCE [LARGE SCALE GENOMIC DNA]</scope>
</reference>
<comment type="similarity">
    <text evidence="9">In the C-terminal section; belongs to the NRP synthetase family.</text>
</comment>
<evidence type="ECO:0000259" key="11">
    <source>
        <dbReference type="PROSITE" id="PS52004"/>
    </source>
</evidence>
<feature type="domain" description="Carrier" evidence="10">
    <location>
        <begin position="881"/>
        <end position="955"/>
    </location>
</feature>
<evidence type="ECO:0000256" key="6">
    <source>
        <dbReference type="ARBA" id="ARBA00022679"/>
    </source>
</evidence>
<dbReference type="Pfam" id="PF00668">
    <property type="entry name" value="Condensation"/>
    <property type="match status" value="1"/>
</dbReference>
<dbReference type="PROSITE" id="PS00455">
    <property type="entry name" value="AMP_BINDING"/>
    <property type="match status" value="1"/>
</dbReference>
<keyword evidence="8" id="KW-0511">Multifunctional enzyme</keyword>
<evidence type="ECO:0000256" key="3">
    <source>
        <dbReference type="ARBA" id="ARBA00022450"/>
    </source>
</evidence>
<dbReference type="PROSITE" id="PS52004">
    <property type="entry name" value="KS3_2"/>
    <property type="match status" value="1"/>
</dbReference>
<dbReference type="Pfam" id="PF00698">
    <property type="entry name" value="Acyl_transf_1"/>
    <property type="match status" value="1"/>
</dbReference>
<dbReference type="GO" id="GO:0031177">
    <property type="term" value="F:phosphopantetheine binding"/>
    <property type="evidence" value="ECO:0007669"/>
    <property type="project" value="InterPro"/>
</dbReference>
<dbReference type="RefSeq" id="WP_162334378.1">
    <property type="nucleotide sequence ID" value="NZ_CBCSKE010000083.1"/>
</dbReference>
<dbReference type="FunFam" id="3.40.47.10:FF:000019">
    <property type="entry name" value="Polyketide synthase type I"/>
    <property type="match status" value="1"/>
</dbReference>
<dbReference type="Pfam" id="PF08990">
    <property type="entry name" value="Docking"/>
    <property type="match status" value="1"/>
</dbReference>
<dbReference type="Gene3D" id="3.30.559.10">
    <property type="entry name" value="Chloramphenicol acetyltransferase-like domain"/>
    <property type="match status" value="1"/>
</dbReference>
<evidence type="ECO:0000256" key="8">
    <source>
        <dbReference type="ARBA" id="ARBA00023268"/>
    </source>
</evidence>
<dbReference type="InterPro" id="IPR016039">
    <property type="entry name" value="Thiolase-like"/>
</dbReference>
<dbReference type="CDD" id="cd00833">
    <property type="entry name" value="PKS"/>
    <property type="match status" value="1"/>
</dbReference>
<sequence>MASQEELHDYLKRVVVELEETRRRLRDVKAKTHEPVAIVGMACSYPGGLDSPEDLWSAVVEGRDLISEWPTDRGWEINGSPDCDADLAWKSYVRFGGFVSHVTEFDADFFGIGHAEALAMDPQHRLLLESTWEVLERAGIDPSTIRASGTGVFVGMPPNSHSNVEILTEDPHGVRPFLMTGQSLSMAVRRISYFFGFEGPAMVIDTGCSSSSVAIHEAVKSLRMGECSLALAGGVTAMSTPLAFAGFGGGLGLAPDGRCKSFAAAADGIGWGEGVGMLLLERLSDARKNRHPVLALVRGSAVNQDGATNGLTAPNGLAQQRVIKQALANARLDAAAVDVVEGHGTGTMLGDLIEADALAATYGRNRQQGRPLWLGSVKSNIGHTSAAAGVAGVIKIVEAMRHGIIPPTLHADEPAQYANWSTTGVLLATEPHPWPQKDGARLAGVSAFSMSGTNAHLIVEEAPRSPTAMDDIADAPGESLEPIVSWVVTAKSAEALPMQAARMLAQLKQNGDFRPVDIAYSLASSRTQFDHRAVVVGRGRDELLDGLRSLAAGEASSAILRGLANVSARTAAVFPGEGARLTGVGSQLYSSFRMYANAFDEVCSIFDEQMEVPLHDVIFADGESDTARLLDQSAYAKPALFAVQVAQFRLAESWGFRPDLILANSTADVITATYLAGVWSLADACMLVASHARPSTELSAICHRLTFRVPTMAIIAGQSGDVVDPSLFRSQEYWIRQSQGPARLDDAIRRARAKEGIANFLEFGPTRELTTVIPDRVAPDAVPDAQGGTGAVTIAPLLRPDTDEVISFVTGLARLYVAGTPIDWTAAHASWGARRVDLPTYAFQRKRLWLNPALNVEAWVGDSAVVREHRPKAGGRASFDPVRTDTERTLAIAIEQLLGVTQVGRTDVFLALGGDSVGTLQLAARVREEGLPLTPQMVFEHPSVMQLAAALDDTIREDTERGESTSAIALAETDVRHPPMSTSGLSPSDLAALRERHHAAGIDDVMMLSPLQQGLFAFAMLNGGGSSDPYLLGLTIDVCGPLDPDLLRTCALAMLNRYPNLRARFVSHGLPNPVQVVPSDFDLPWRHVTATQEMVTVLEDEERRGGFNLEQGPAIRFLLIELPDAHWRLLITIHHIVIDGWSVPILVRELFTLYLLGGNVDSLGPARPYRDYIGWLARRDPAPGEQLWREHLAGPIAPTLLVRALSGSTGACPSDQPKHSALSLDKDATTRLVDVARSCGVTVNTLAQVGWALVLSSLTGRDDVVFGVTVSGRPADLSGVESMVGLFINTVPLRVRLNPKATVAEQCSIVQRDSARLREHCYFSSARLRQLAGVGDLFDTMISFENFPIIGLGSEEPGSQELNLRPAVGLAPRTHFPITIMANLTDGRLTLTLDASAAVTATTDLDVADLSARMRRALVALSANATRSLSSIDLLDESEHARLDAFGNRAVLTQPPTPTSIPVVFAAQVERTPDAVALTCDGRSMTYRELDEAANRLAHSLCERGAGPGKCVALLLSRSAEAIVAILAVLKSAAAYLPIDPALPAARIQFMLADAAPVTVITTADLADRLDGLAVRVLDVNDPAVAAQPRTALPAPAPDDIGHIIYTSGTTGAPKGVAVAQRSVTELFDSLDVGFDLSAAQVWTQSHSYAFDYSVWEIWGALLHGGRLVIVPESVTRSPEDFRALLVAEQVTVLSQTPSAVGVLAPEWLESAALVVAAEPCPAEVVDRWAPGRVMVNGYGPTETTVYATISAPLQPGSGPPPIGSPVPGAALFVLDQWLRRVPAGVVGELYVAGTGVGVGYLGRAGLTASRFVACPFGPAGSRMYRTGDLVRWRPDGQLDYLGRGDEQVKVRGFRIELGEVRAALAALDGVEQAVVIAREDRAGVKRLVGYVIGTADPAKARAALADRLPPYMVPTVVVTLETLPLTVNGKLDIRALPAPDYHDAGGRLPGTRTEEIVARIYAQVLGVERVGVDESFFDVGGDSLLAIRVVAEINKAFDAHLPVRALFGAPSVSSLSEQLDNPACPTEELVPVEFLAQGHGEPLFCIHPGVGISWPYRALGRYLNCPIIGIQQVRQIGEIEPVSTRDMAKNYADRLQAIHPTGPYSLLGWSAGGVIAHQVAIELTRRGCVVQHLILLDSFPRAISSGDIPSDNSILEGQIRANALRFLFDIDIPEQSAPLSYEQAEKLVAQKPSDESALAEFAVTGDVLHFIFQSLQTNILFALEHTPDVYDGDIVIFSATQNMLPATQTETTSQIADSPSLWHSWRPYVTGNIIEHSIDCKHQEMLNAKPLSTYGDRLKSLLDGH</sequence>
<evidence type="ECO:0000313" key="12">
    <source>
        <dbReference type="EMBL" id="VDM89183.1"/>
    </source>
</evidence>
<evidence type="ECO:0000256" key="1">
    <source>
        <dbReference type="ARBA" id="ARBA00001957"/>
    </source>
</evidence>
<dbReference type="InterPro" id="IPR014043">
    <property type="entry name" value="Acyl_transferase_dom"/>
</dbReference>
<dbReference type="InterPro" id="IPR036736">
    <property type="entry name" value="ACP-like_sf"/>
</dbReference>
<dbReference type="SMART" id="SM00825">
    <property type="entry name" value="PKS_KS"/>
    <property type="match status" value="1"/>
</dbReference>
<dbReference type="KEGG" id="mbai:MB901379_02752"/>
<keyword evidence="6 12" id="KW-0808">Transferase</keyword>
<dbReference type="FunFam" id="2.30.38.10:FF:000001">
    <property type="entry name" value="Non-ribosomal peptide synthetase PvdI"/>
    <property type="match status" value="1"/>
</dbReference>
<dbReference type="PANTHER" id="PTHR45527">
    <property type="entry name" value="NONRIBOSOMAL PEPTIDE SYNTHETASE"/>
    <property type="match status" value="1"/>
</dbReference>
<dbReference type="InterPro" id="IPR045851">
    <property type="entry name" value="AMP-bd_C_sf"/>
</dbReference>
<evidence type="ECO:0000259" key="10">
    <source>
        <dbReference type="PROSITE" id="PS50075"/>
    </source>
</evidence>
<dbReference type="Gene3D" id="3.40.50.12780">
    <property type="entry name" value="N-terminal domain of ligase-like"/>
    <property type="match status" value="1"/>
</dbReference>
<dbReference type="Pfam" id="PF00109">
    <property type="entry name" value="ketoacyl-synt"/>
    <property type="match status" value="1"/>
</dbReference>
<dbReference type="PROSITE" id="PS00606">
    <property type="entry name" value="KS3_1"/>
    <property type="match status" value="1"/>
</dbReference>
<dbReference type="PROSITE" id="PS00012">
    <property type="entry name" value="PHOSPHOPANTETHEINE"/>
    <property type="match status" value="2"/>
</dbReference>
<dbReference type="InterPro" id="IPR014030">
    <property type="entry name" value="Ketoacyl_synth_N"/>
</dbReference>
<dbReference type="Pfam" id="PF00550">
    <property type="entry name" value="PP-binding"/>
    <property type="match status" value="2"/>
</dbReference>
<dbReference type="PANTHER" id="PTHR45527:SF1">
    <property type="entry name" value="FATTY ACID SYNTHASE"/>
    <property type="match status" value="1"/>
</dbReference>